<gene>
    <name evidence="2" type="ORF">VP01_1870g2</name>
</gene>
<keyword evidence="3" id="KW-1185">Reference proteome</keyword>
<proteinExistence type="predicted"/>
<organism evidence="2 3">
    <name type="scientific">Puccinia sorghi</name>
    <dbReference type="NCBI Taxonomy" id="27349"/>
    <lineage>
        <taxon>Eukaryota</taxon>
        <taxon>Fungi</taxon>
        <taxon>Dikarya</taxon>
        <taxon>Basidiomycota</taxon>
        <taxon>Pucciniomycotina</taxon>
        <taxon>Pucciniomycetes</taxon>
        <taxon>Pucciniales</taxon>
        <taxon>Pucciniaceae</taxon>
        <taxon>Puccinia</taxon>
    </lineage>
</organism>
<comment type="caution">
    <text evidence="2">The sequence shown here is derived from an EMBL/GenBank/DDBJ whole genome shotgun (WGS) entry which is preliminary data.</text>
</comment>
<dbReference type="AlphaFoldDB" id="A0A0L6VDD1"/>
<dbReference type="VEuPathDB" id="FungiDB:VP01_1870g2"/>
<reference evidence="2 3" key="1">
    <citation type="submission" date="2015-08" db="EMBL/GenBank/DDBJ databases">
        <title>Next Generation Sequencing and Analysis of the Genome of Puccinia sorghi L Schw, the Causal Agent of Maize Common Rust.</title>
        <authorList>
            <person name="Rochi L."/>
            <person name="Burguener G."/>
            <person name="Darino M."/>
            <person name="Turjanski A."/>
            <person name="Kreff E."/>
            <person name="Dieguez M.J."/>
            <person name="Sacco F."/>
        </authorList>
    </citation>
    <scope>NUCLEOTIDE SEQUENCE [LARGE SCALE GENOMIC DNA]</scope>
    <source>
        <strain evidence="2 3">RO10H11247</strain>
    </source>
</reference>
<keyword evidence="1" id="KW-0812">Transmembrane</keyword>
<feature type="transmembrane region" description="Helical" evidence="1">
    <location>
        <begin position="256"/>
        <end position="276"/>
    </location>
</feature>
<evidence type="ECO:0000313" key="3">
    <source>
        <dbReference type="Proteomes" id="UP000037035"/>
    </source>
</evidence>
<keyword evidence="1" id="KW-0472">Membrane</keyword>
<evidence type="ECO:0000256" key="1">
    <source>
        <dbReference type="SAM" id="Phobius"/>
    </source>
</evidence>
<accession>A0A0L6VDD1</accession>
<dbReference type="EMBL" id="LAVV01006693">
    <property type="protein sequence ID" value="KNZ58734.1"/>
    <property type="molecule type" value="Genomic_DNA"/>
</dbReference>
<dbReference type="Proteomes" id="UP000037035">
    <property type="component" value="Unassembled WGS sequence"/>
</dbReference>
<evidence type="ECO:0000313" key="2">
    <source>
        <dbReference type="EMBL" id="KNZ58734.1"/>
    </source>
</evidence>
<keyword evidence="1" id="KW-1133">Transmembrane helix</keyword>
<protein>
    <submittedName>
        <fullName evidence="2">Uncharacterized protein</fullName>
    </submittedName>
</protein>
<name>A0A0L6VDD1_9BASI</name>
<sequence length="399" mass="45725">MITPREAEPNSNTSIMGTSSHTLVKVGPFLAPSKGGMIVCLFVSYKTHSINIGPIRVVSLIKDEIACYLFPLPSLIMLVLMDVYCHCKKNWIKCLQLTCRMLQPSVHQNVDVLAQSLCSLHSDYASKLVRIVRFYYENTFSEIQMRKNDIIEQVPLRNFRVKVFPLVAIKRVLSNCHCQNYSVVFHLHYNDKVTLHRYCYSIVTCTRQSYYKRRNFSYYNRRNLYHYKRRELEGWDINCKRREEVSMGRGPDPQILGGRLFGCTAFIALCMDFLMAMQRLHSKISSCMQGCTAFIALCIECLMHAGLHSLYCIVHGIFGGKMWTTQKYMRGLQGLQSPSRFPPLTDTDSEEPVLMYHFSSFSPVRVSGSAKTISRSRVSSKRSTKLGHCKKKTCSTACS</sequence>